<keyword evidence="2 4" id="KW-0119">Carbohydrate metabolism</keyword>
<evidence type="ECO:0000256" key="2">
    <source>
        <dbReference type="ARBA" id="ARBA00023277"/>
    </source>
</evidence>
<keyword evidence="4" id="KW-0378">Hydrolase</keyword>
<keyword evidence="3 4" id="KW-0624">Polysaccharide degradation</keyword>
<dbReference type="GO" id="GO:0000272">
    <property type="term" value="P:polysaccharide catabolic process"/>
    <property type="evidence" value="ECO:0007669"/>
    <property type="project" value="UniProtKB-KW"/>
</dbReference>
<dbReference type="Gene3D" id="3.20.20.80">
    <property type="entry name" value="Glycosidases"/>
    <property type="match status" value="1"/>
</dbReference>
<organism evidence="6 7">
    <name type="scientific">Brassica carinata</name>
    <name type="common">Ethiopian mustard</name>
    <name type="synonym">Abyssinian cabbage</name>
    <dbReference type="NCBI Taxonomy" id="52824"/>
    <lineage>
        <taxon>Eukaryota</taxon>
        <taxon>Viridiplantae</taxon>
        <taxon>Streptophyta</taxon>
        <taxon>Embryophyta</taxon>
        <taxon>Tracheophyta</taxon>
        <taxon>Spermatophyta</taxon>
        <taxon>Magnoliopsida</taxon>
        <taxon>eudicotyledons</taxon>
        <taxon>Gunneridae</taxon>
        <taxon>Pentapetalae</taxon>
        <taxon>rosids</taxon>
        <taxon>malvids</taxon>
        <taxon>Brassicales</taxon>
        <taxon>Brassicaceae</taxon>
        <taxon>Brassiceae</taxon>
        <taxon>Brassica</taxon>
    </lineage>
</organism>
<evidence type="ECO:0000313" key="6">
    <source>
        <dbReference type="EMBL" id="KAG2289861.1"/>
    </source>
</evidence>
<evidence type="ECO:0000256" key="3">
    <source>
        <dbReference type="ARBA" id="ARBA00023326"/>
    </source>
</evidence>
<evidence type="ECO:0000313" key="7">
    <source>
        <dbReference type="Proteomes" id="UP000886595"/>
    </source>
</evidence>
<dbReference type="PANTHER" id="PTHR31352:SF3">
    <property type="entry name" value="INACTIVE BETA-AMYLASE 9"/>
    <property type="match status" value="1"/>
</dbReference>
<proteinExistence type="inferred from homology"/>
<keyword evidence="7" id="KW-1185">Reference proteome</keyword>
<keyword evidence="5" id="KW-0472">Membrane</keyword>
<dbReference type="AlphaFoldDB" id="A0A8X7UU63"/>
<comment type="similarity">
    <text evidence="1 4">Belongs to the glycosyl hydrolase 14 family.</text>
</comment>
<accession>A0A8X7UU63</accession>
<keyword evidence="5" id="KW-1133">Transmembrane helix</keyword>
<comment type="caution">
    <text evidence="6">The sequence shown here is derived from an EMBL/GenBank/DDBJ whole genome shotgun (WGS) entry which is preliminary data.</text>
</comment>
<evidence type="ECO:0000256" key="5">
    <source>
        <dbReference type="SAM" id="Phobius"/>
    </source>
</evidence>
<dbReference type="InterPro" id="IPR017853">
    <property type="entry name" value="GH"/>
</dbReference>
<dbReference type="PANTHER" id="PTHR31352">
    <property type="entry name" value="BETA-AMYLASE 1, CHLOROPLASTIC"/>
    <property type="match status" value="1"/>
</dbReference>
<feature type="transmembrane region" description="Helical" evidence="5">
    <location>
        <begin position="270"/>
        <end position="288"/>
    </location>
</feature>
<evidence type="ECO:0000256" key="1">
    <source>
        <dbReference type="ARBA" id="ARBA00005652"/>
    </source>
</evidence>
<dbReference type="SUPFAM" id="SSF51445">
    <property type="entry name" value="(Trans)glycosidases"/>
    <property type="match status" value="1"/>
</dbReference>
<dbReference type="Proteomes" id="UP000886595">
    <property type="component" value="Unassembled WGS sequence"/>
</dbReference>
<protein>
    <recommendedName>
        <fullName evidence="4">Beta-amylase</fullName>
        <ecNumber evidence="4">3.2.1.2</ecNumber>
    </recommendedName>
</protein>
<reference evidence="6 7" key="1">
    <citation type="submission" date="2020-02" db="EMBL/GenBank/DDBJ databases">
        <authorList>
            <person name="Ma Q."/>
            <person name="Huang Y."/>
            <person name="Song X."/>
            <person name="Pei D."/>
        </authorList>
    </citation>
    <scope>NUCLEOTIDE SEQUENCE [LARGE SCALE GENOMIC DNA]</scope>
    <source>
        <strain evidence="6">Sxm20200214</strain>
        <tissue evidence="6">Leaf</tissue>
    </source>
</reference>
<feature type="transmembrane region" description="Helical" evidence="5">
    <location>
        <begin position="167"/>
        <end position="192"/>
    </location>
</feature>
<gene>
    <name evidence="6" type="ORF">Bca52824_049465</name>
</gene>
<sequence length="314" mass="35204">MVGGVTPEILYAETPLTLHYNFFVFIHILPVSKPHSMLLYPAQGGDFRIRNRCFLLMMKVDFGGVEHAAITHSMNDAGSLMSVQFLRRAKITEKKVMDGLIFESLLDATLRRRRSDRAPVMGVIVKVHCFSVVFCCLHTLLTSYIIFVSRTMMHVVKILRLLTAVSTFKIALLLAAVTLHAHTWLILVCFVVSTNGWNHDNAVSYLFSRSYCLAASVLQVIAEYSIFPCLNHYVSTGNPLWGLRPPHNAPTYDQQPHSTSFFSYKDPGNLSMAIFFLSWYSSILTSYANQVFSVASSTFSGGVSLFGKLPLLYP</sequence>
<dbReference type="GO" id="GO:0016161">
    <property type="term" value="F:beta-amylase activity"/>
    <property type="evidence" value="ECO:0007669"/>
    <property type="project" value="InterPro"/>
</dbReference>
<keyword evidence="4" id="KW-0326">Glycosidase</keyword>
<evidence type="ECO:0000256" key="4">
    <source>
        <dbReference type="RuleBase" id="RU000509"/>
    </source>
</evidence>
<feature type="transmembrane region" description="Helical" evidence="5">
    <location>
        <begin position="294"/>
        <end position="313"/>
    </location>
</feature>
<dbReference type="EMBL" id="JAAMPC010000010">
    <property type="protein sequence ID" value="KAG2289861.1"/>
    <property type="molecule type" value="Genomic_DNA"/>
</dbReference>
<comment type="catalytic activity">
    <reaction evidence="4">
        <text>Hydrolysis of (1-&gt;4)-alpha-D-glucosidic linkages in polysaccharides so as to remove successive maltose units from the non-reducing ends of the chains.</text>
        <dbReference type="EC" id="3.2.1.2"/>
    </reaction>
</comment>
<dbReference type="EC" id="3.2.1.2" evidence="4"/>
<feature type="transmembrane region" description="Helical" evidence="5">
    <location>
        <begin position="120"/>
        <end position="147"/>
    </location>
</feature>
<keyword evidence="5" id="KW-0812">Transmembrane</keyword>
<dbReference type="Pfam" id="PF01373">
    <property type="entry name" value="Glyco_hydro_14"/>
    <property type="match status" value="1"/>
</dbReference>
<name>A0A8X7UU63_BRACI</name>
<dbReference type="InterPro" id="IPR001554">
    <property type="entry name" value="Glyco_hydro_14"/>
</dbReference>